<comment type="similarity">
    <text evidence="9">Belongs to the shikimate dehydrogenase family.</text>
</comment>
<dbReference type="GO" id="GO:0003855">
    <property type="term" value="F:3-dehydroquinate dehydratase activity"/>
    <property type="evidence" value="ECO:0007669"/>
    <property type="project" value="UniProtKB-UniRule"/>
</dbReference>
<dbReference type="InterPro" id="IPR013708">
    <property type="entry name" value="Shikimate_DH-bd_N"/>
</dbReference>
<dbReference type="GO" id="GO:0009073">
    <property type="term" value="P:aromatic amino acid family biosynthetic process"/>
    <property type="evidence" value="ECO:0007669"/>
    <property type="project" value="UniProtKB-KW"/>
</dbReference>
<comment type="function">
    <text evidence="9">Involved in the biosynthesis of the chorismate, which leads to the biosynthesis of aromatic amino acids. Catalyzes the reversible NADPH linked reduction of 3-dehydroshikimate (DHSA) to yield shikimate (SA).</text>
</comment>
<dbReference type="HAMAP" id="MF_00214">
    <property type="entry name" value="AroD"/>
    <property type="match status" value="1"/>
</dbReference>
<dbReference type="CDD" id="cd01065">
    <property type="entry name" value="NAD_bind_Shikimate_DH"/>
    <property type="match status" value="1"/>
</dbReference>
<feature type="compositionally biased region" description="Low complexity" evidence="10">
    <location>
        <begin position="687"/>
        <end position="702"/>
    </location>
</feature>
<feature type="binding site" evidence="9">
    <location>
        <begin position="318"/>
        <end position="320"/>
    </location>
    <ligand>
        <name>shikimate</name>
        <dbReference type="ChEBI" id="CHEBI:36208"/>
    </ligand>
</feature>
<dbReference type="EMBL" id="CP001472">
    <property type="protein sequence ID" value="ACO34564.1"/>
    <property type="molecule type" value="Genomic_DNA"/>
</dbReference>
<dbReference type="Gene3D" id="3.20.20.70">
    <property type="entry name" value="Aldolase class I"/>
    <property type="match status" value="1"/>
</dbReference>
<dbReference type="Pfam" id="PF01487">
    <property type="entry name" value="DHquinase_I"/>
    <property type="match status" value="1"/>
</dbReference>
<reference evidence="14 15" key="1">
    <citation type="journal article" date="2009" name="Appl. Environ. Microbiol.">
        <title>Three genomes from the phylum Acidobacteria provide insight into the lifestyles of these microorganisms in soils.</title>
        <authorList>
            <person name="Ward N.L."/>
            <person name="Challacombe J.F."/>
            <person name="Janssen P.H."/>
            <person name="Henrissat B."/>
            <person name="Coutinho P.M."/>
            <person name="Wu M."/>
            <person name="Xie G."/>
            <person name="Haft D.H."/>
            <person name="Sait M."/>
            <person name="Badger J."/>
            <person name="Barabote R.D."/>
            <person name="Bradley B."/>
            <person name="Brettin T.S."/>
            <person name="Brinkac L.M."/>
            <person name="Bruce D."/>
            <person name="Creasy T."/>
            <person name="Daugherty S.C."/>
            <person name="Davidsen T.M."/>
            <person name="DeBoy R.T."/>
            <person name="Detter J.C."/>
            <person name="Dodson R.J."/>
            <person name="Durkin A.S."/>
            <person name="Ganapathy A."/>
            <person name="Gwinn-Giglio M."/>
            <person name="Han C.S."/>
            <person name="Khouri H."/>
            <person name="Kiss H."/>
            <person name="Kothari S.P."/>
            <person name="Madupu R."/>
            <person name="Nelson K.E."/>
            <person name="Nelson W.C."/>
            <person name="Paulsen I."/>
            <person name="Penn K."/>
            <person name="Ren Q."/>
            <person name="Rosovitz M.J."/>
            <person name="Selengut J.D."/>
            <person name="Shrivastava S."/>
            <person name="Sullivan S.A."/>
            <person name="Tapia R."/>
            <person name="Thompson L.S."/>
            <person name="Watkins K.L."/>
            <person name="Yang Q."/>
            <person name="Yu C."/>
            <person name="Zafar N."/>
            <person name="Zhou L."/>
            <person name="Kuske C.R."/>
        </authorList>
    </citation>
    <scope>NUCLEOTIDE SEQUENCE [LARGE SCALE GENOMIC DNA]</scope>
    <source>
        <strain evidence="15">ATCC 51196 / DSM 11244 / BCRC 80197 / JCM 7670 / NBRC 15755 / NCIMB 13165 / 161</strain>
    </source>
</reference>
<feature type="binding site" evidence="8">
    <location>
        <position position="282"/>
    </location>
    <ligand>
        <name>3-dehydroquinate</name>
        <dbReference type="ChEBI" id="CHEBI:32364"/>
    </ligand>
</feature>
<keyword evidence="8" id="KW-0704">Schiff base</keyword>
<feature type="binding site" evidence="9">
    <location>
        <position position="388"/>
    </location>
    <ligand>
        <name>shikimate</name>
        <dbReference type="ChEBI" id="CHEBI:36208"/>
    </ligand>
</feature>
<feature type="binding site" evidence="9">
    <location>
        <position position="511"/>
    </location>
    <ligand>
        <name>NADP(+)</name>
        <dbReference type="ChEBI" id="CHEBI:58349"/>
    </ligand>
</feature>
<dbReference type="GO" id="GO:0004764">
    <property type="term" value="F:shikimate 3-dehydrogenase (NADP+) activity"/>
    <property type="evidence" value="ECO:0007669"/>
    <property type="project" value="UniProtKB-UniRule"/>
</dbReference>
<keyword evidence="5 8" id="KW-0057">Aromatic amino acid biosynthesis</keyword>
<organism evidence="14 15">
    <name type="scientific">Acidobacterium capsulatum (strain ATCC 51196 / DSM 11244 / BCRC 80197 / JCM 7670 / NBRC 15755 / NCIMB 13165 / 161)</name>
    <dbReference type="NCBI Taxonomy" id="240015"/>
    <lineage>
        <taxon>Bacteria</taxon>
        <taxon>Pseudomonadati</taxon>
        <taxon>Acidobacteriota</taxon>
        <taxon>Terriglobia</taxon>
        <taxon>Terriglobales</taxon>
        <taxon>Acidobacteriaceae</taxon>
        <taxon>Acidobacterium</taxon>
    </lineage>
</organism>
<comment type="pathway">
    <text evidence="8">Metabolic intermediate biosynthesis; chorismate biosynthesis; chorismate from D-erythrose 4-phosphate and phosphoenolpyruvate: step 3/7.</text>
</comment>
<evidence type="ECO:0000256" key="1">
    <source>
        <dbReference type="ARBA" id="ARBA00004871"/>
    </source>
</evidence>
<keyword evidence="4 9" id="KW-0560">Oxidoreductase</keyword>
<dbReference type="InParanoid" id="C1F9R8"/>
<feature type="binding site" evidence="9">
    <location>
        <position position="404"/>
    </location>
    <ligand>
        <name>shikimate</name>
        <dbReference type="ChEBI" id="CHEBI:36208"/>
    </ligand>
</feature>
<dbReference type="InterPro" id="IPR006151">
    <property type="entry name" value="Shikm_DH/Glu-tRNA_Rdtase"/>
</dbReference>
<dbReference type="Pfam" id="PF18317">
    <property type="entry name" value="SDH_C"/>
    <property type="match status" value="1"/>
</dbReference>
<dbReference type="HAMAP" id="MF_00222">
    <property type="entry name" value="Shikimate_DH_AroE"/>
    <property type="match status" value="1"/>
</dbReference>
<comment type="caution">
    <text evidence="8">Lacks conserved residue(s) required for the propagation of feature annotation.</text>
</comment>
<evidence type="ECO:0000259" key="12">
    <source>
        <dbReference type="Pfam" id="PF08501"/>
    </source>
</evidence>
<dbReference type="AlphaFoldDB" id="C1F9R8"/>
<keyword evidence="2 8" id="KW-0028">Amino-acid biosynthesis</keyword>
<evidence type="ECO:0000256" key="4">
    <source>
        <dbReference type="ARBA" id="ARBA00023002"/>
    </source>
</evidence>
<feature type="region of interest" description="Disordered" evidence="10">
    <location>
        <begin position="570"/>
        <end position="623"/>
    </location>
</feature>
<dbReference type="GO" id="GO:0019632">
    <property type="term" value="P:shikimate metabolic process"/>
    <property type="evidence" value="ECO:0007669"/>
    <property type="project" value="InterPro"/>
</dbReference>
<dbReference type="InterPro" id="IPR018508">
    <property type="entry name" value="3-dehydroquinate_DH_AS"/>
</dbReference>
<dbReference type="GO" id="GO:0008652">
    <property type="term" value="P:amino acid biosynthetic process"/>
    <property type="evidence" value="ECO:0007669"/>
    <property type="project" value="UniProtKB-KW"/>
</dbReference>
<feature type="binding site" evidence="8">
    <location>
        <position position="286"/>
    </location>
    <ligand>
        <name>3-dehydroquinate</name>
        <dbReference type="ChEBI" id="CHEBI:32364"/>
    </ligand>
</feature>
<keyword evidence="15" id="KW-1185">Reference proteome</keyword>
<feature type="binding site" evidence="9">
    <location>
        <begin position="427"/>
        <end position="431"/>
    </location>
    <ligand>
        <name>NADP(+)</name>
        <dbReference type="ChEBI" id="CHEBI:58349"/>
    </ligand>
</feature>
<comment type="catalytic activity">
    <reaction evidence="7 9">
        <text>shikimate + NADP(+) = 3-dehydroshikimate + NADPH + H(+)</text>
        <dbReference type="Rhea" id="RHEA:17737"/>
        <dbReference type="ChEBI" id="CHEBI:15378"/>
        <dbReference type="ChEBI" id="CHEBI:16630"/>
        <dbReference type="ChEBI" id="CHEBI:36208"/>
        <dbReference type="ChEBI" id="CHEBI:57783"/>
        <dbReference type="ChEBI" id="CHEBI:58349"/>
        <dbReference type="EC" id="1.1.1.25"/>
    </reaction>
</comment>
<feature type="compositionally biased region" description="Low complexity" evidence="10">
    <location>
        <begin position="768"/>
        <end position="790"/>
    </location>
</feature>
<evidence type="ECO:0000256" key="3">
    <source>
        <dbReference type="ARBA" id="ARBA00022857"/>
    </source>
</evidence>
<dbReference type="UniPathway" id="UPA00053">
    <property type="reaction ID" value="UER00086"/>
</dbReference>
<feature type="binding site" evidence="8">
    <location>
        <begin position="104"/>
        <end position="106"/>
    </location>
    <ligand>
        <name>3-dehydroquinate</name>
        <dbReference type="ChEBI" id="CHEBI:32364"/>
    </ligand>
</feature>
<feature type="binding site" evidence="8">
    <location>
        <position position="261"/>
    </location>
    <ligand>
        <name>3-dehydroquinate</name>
        <dbReference type="ChEBI" id="CHEBI:32364"/>
    </ligand>
</feature>
<feature type="compositionally biased region" description="Low complexity" evidence="10">
    <location>
        <begin position="708"/>
        <end position="724"/>
    </location>
</feature>
<evidence type="ECO:0000256" key="2">
    <source>
        <dbReference type="ARBA" id="ARBA00022605"/>
    </source>
</evidence>
<feature type="active site" description="Proton acceptor" evidence="9">
    <location>
        <position position="367"/>
    </location>
</feature>
<comment type="function">
    <text evidence="8">Involved in the third step of the chorismate pathway, which leads to the biosynthesis of aromatic amino acids. Catalyzes the cis-dehydration of 3-dehydroquinate (DHQ) and introduces the first double bond of the aromatic ring to yield 3-dehydroshikimate.</text>
</comment>
<dbReference type="Proteomes" id="UP000002207">
    <property type="component" value="Chromosome"/>
</dbReference>
<dbReference type="SUPFAM" id="SSF51735">
    <property type="entry name" value="NAD(P)-binding Rossmann-fold domains"/>
    <property type="match status" value="1"/>
</dbReference>
<name>C1F9R8_ACIC5</name>
<evidence type="ECO:0000256" key="5">
    <source>
        <dbReference type="ARBA" id="ARBA00023141"/>
    </source>
</evidence>
<feature type="binding site" evidence="9">
    <location>
        <position position="363"/>
    </location>
    <ligand>
        <name>shikimate</name>
        <dbReference type="ChEBI" id="CHEBI:36208"/>
    </ligand>
</feature>
<keyword evidence="3 9" id="KW-0521">NADP</keyword>
<feature type="compositionally biased region" description="Low complexity" evidence="10">
    <location>
        <begin position="743"/>
        <end position="760"/>
    </location>
</feature>
<dbReference type="KEGG" id="aca:ACP_2227"/>
<comment type="pathway">
    <text evidence="1 9">Metabolic intermediate biosynthesis; chorismate biosynthesis; chorismate from D-erythrose 4-phosphate and phosphoenolpyruvate: step 4/7.</text>
</comment>
<feature type="binding site" evidence="8">
    <location>
        <position position="137"/>
    </location>
    <ligand>
        <name>3-dehydroquinate</name>
        <dbReference type="ChEBI" id="CHEBI:32364"/>
    </ligand>
</feature>
<feature type="binding site" evidence="9">
    <location>
        <position position="541"/>
    </location>
    <ligand>
        <name>shikimate</name>
        <dbReference type="ChEBI" id="CHEBI:36208"/>
    </ligand>
</feature>
<comment type="catalytic activity">
    <reaction evidence="8">
        <text>3-dehydroquinate = 3-dehydroshikimate + H2O</text>
        <dbReference type="Rhea" id="RHEA:21096"/>
        <dbReference type="ChEBI" id="CHEBI:15377"/>
        <dbReference type="ChEBI" id="CHEBI:16630"/>
        <dbReference type="ChEBI" id="CHEBI:32364"/>
        <dbReference type="EC" id="4.2.1.10"/>
    </reaction>
</comment>
<dbReference type="eggNOG" id="COG0169">
    <property type="taxonomic scope" value="Bacteria"/>
</dbReference>
<feature type="compositionally biased region" description="Basic residues" evidence="10">
    <location>
        <begin position="791"/>
        <end position="800"/>
    </location>
</feature>
<dbReference type="SUPFAM" id="SSF53223">
    <property type="entry name" value="Aminoacid dehydrogenase-like, N-terminal domain"/>
    <property type="match status" value="1"/>
</dbReference>
<dbReference type="PANTHER" id="PTHR21089">
    <property type="entry name" value="SHIKIMATE DEHYDROGENASE"/>
    <property type="match status" value="1"/>
</dbReference>
<feature type="binding site" evidence="9">
    <location>
        <position position="513"/>
    </location>
    <ligand>
        <name>shikimate</name>
        <dbReference type="ChEBI" id="CHEBI:36208"/>
    </ligand>
</feature>
<dbReference type="EC" id="4.2.1.10" evidence="8"/>
<evidence type="ECO:0000259" key="13">
    <source>
        <dbReference type="Pfam" id="PF18317"/>
    </source>
</evidence>
<dbReference type="InterPro" id="IPR001381">
    <property type="entry name" value="DHquinase_I"/>
</dbReference>
<feature type="binding site" evidence="9">
    <location>
        <position position="534"/>
    </location>
    <ligand>
        <name>NADP(+)</name>
        <dbReference type="ChEBI" id="CHEBI:58349"/>
    </ligand>
</feature>
<dbReference type="InterPro" id="IPR036291">
    <property type="entry name" value="NAD(P)-bd_dom_sf"/>
</dbReference>
<dbReference type="Gene3D" id="3.40.50.10860">
    <property type="entry name" value="Leucine Dehydrogenase, chain A, domain 1"/>
    <property type="match status" value="1"/>
</dbReference>
<feature type="domain" description="Quinate/shikimate 5-dehydrogenase/glutamyl-tRNA reductase" evidence="11">
    <location>
        <begin position="418"/>
        <end position="485"/>
    </location>
</feature>
<dbReference type="Pfam" id="PF08501">
    <property type="entry name" value="Shikimate_dh_N"/>
    <property type="match status" value="1"/>
</dbReference>
<evidence type="ECO:0000256" key="10">
    <source>
        <dbReference type="SAM" id="MobiDB-lite"/>
    </source>
</evidence>
<keyword evidence="6 8" id="KW-0456">Lyase</keyword>
<protein>
    <recommendedName>
        <fullName evidence="8 9">Multifunctional fusion protein</fullName>
    </recommendedName>
    <domain>
        <recommendedName>
            <fullName evidence="8">3-dehydroquinate dehydratase</fullName>
            <shortName evidence="8">3-dehydroquinase</shortName>
            <ecNumber evidence="8">4.2.1.10</ecNumber>
        </recommendedName>
        <alternativeName>
            <fullName evidence="8">Type I DHQase</fullName>
        </alternativeName>
        <alternativeName>
            <fullName evidence="8">Type I dehydroquinase</fullName>
            <shortName evidence="8">DHQ1</shortName>
        </alternativeName>
    </domain>
    <domain>
        <recommendedName>
            <fullName evidence="9">Shikimate dehydrogenase (NADP(+))</fullName>
            <shortName evidence="9">SDH</shortName>
            <ecNumber evidence="9">1.1.1.25</ecNumber>
        </recommendedName>
    </domain>
</protein>
<evidence type="ECO:0000256" key="6">
    <source>
        <dbReference type="ARBA" id="ARBA00023239"/>
    </source>
</evidence>
<proteinExistence type="inferred from homology"/>
<accession>C1F9R8</accession>
<dbReference type="Gene3D" id="3.40.50.720">
    <property type="entry name" value="NAD(P)-binding Rossmann-like Domain"/>
    <property type="match status" value="1"/>
</dbReference>
<comment type="similarity">
    <text evidence="8">Belongs to the type-I 3-dehydroquinase family.</text>
</comment>
<dbReference type="Pfam" id="PF01488">
    <property type="entry name" value="Shikimate_DH"/>
    <property type="match status" value="1"/>
</dbReference>
<evidence type="ECO:0000313" key="14">
    <source>
        <dbReference type="EMBL" id="ACO34564.1"/>
    </source>
</evidence>
<feature type="domain" description="Shikimate dehydrogenase substrate binding N-terminal" evidence="12">
    <location>
        <begin position="310"/>
        <end position="390"/>
    </location>
</feature>
<gene>
    <name evidence="8" type="primary">aroD</name>
    <name evidence="9" type="synonym">aroE</name>
    <name evidence="14" type="ordered locus">ACP_2227</name>
</gene>
<dbReference type="InterPro" id="IPR011342">
    <property type="entry name" value="Shikimate_DH"/>
</dbReference>
<dbReference type="CDD" id="cd00502">
    <property type="entry name" value="DHQase_I"/>
    <property type="match status" value="1"/>
</dbReference>
<dbReference type="HOGENOM" id="CLU_019120_1_0_0"/>
<dbReference type="InterPro" id="IPR041121">
    <property type="entry name" value="SDH_C"/>
</dbReference>
<dbReference type="InterPro" id="IPR046346">
    <property type="entry name" value="Aminoacid_DH-like_N_sf"/>
</dbReference>
<dbReference type="STRING" id="240015.ACP_2227"/>
<dbReference type="PROSITE" id="PS01028">
    <property type="entry name" value="DEHYDROQUINASE_I"/>
    <property type="match status" value="1"/>
</dbReference>
<dbReference type="GO" id="GO:0050661">
    <property type="term" value="F:NADP binding"/>
    <property type="evidence" value="ECO:0007669"/>
    <property type="project" value="InterPro"/>
</dbReference>
<dbReference type="InterPro" id="IPR013785">
    <property type="entry name" value="Aldolase_TIM"/>
</dbReference>
<dbReference type="EC" id="1.1.1.25" evidence="9"/>
<feature type="domain" description="SDH C-terminal" evidence="13">
    <location>
        <begin position="534"/>
        <end position="563"/>
    </location>
</feature>
<dbReference type="eggNOG" id="COG0710">
    <property type="taxonomic scope" value="Bacteria"/>
</dbReference>
<dbReference type="GO" id="GO:0009423">
    <property type="term" value="P:chorismate biosynthetic process"/>
    <property type="evidence" value="ECO:0007669"/>
    <property type="project" value="UniProtKB-UniRule"/>
</dbReference>
<evidence type="ECO:0000313" key="15">
    <source>
        <dbReference type="Proteomes" id="UP000002207"/>
    </source>
</evidence>
<dbReference type="InterPro" id="IPR022893">
    <property type="entry name" value="Shikimate_DH_fam"/>
</dbReference>
<evidence type="ECO:0000256" key="9">
    <source>
        <dbReference type="HAMAP-Rule" id="MF_00222"/>
    </source>
</evidence>
<feature type="region of interest" description="Disordered" evidence="10">
    <location>
        <begin position="649"/>
        <end position="800"/>
    </location>
</feature>
<feature type="active site" description="Proton donor/acceptor" evidence="8">
    <location>
        <position position="197"/>
    </location>
</feature>
<feature type="active site" description="Schiff-base intermediate with substrate" evidence="8">
    <location>
        <position position="221"/>
    </location>
</feature>
<feature type="compositionally biased region" description="Low complexity" evidence="10">
    <location>
        <begin position="658"/>
        <end position="677"/>
    </location>
</feature>
<dbReference type="SUPFAM" id="SSF51569">
    <property type="entry name" value="Aldolase"/>
    <property type="match status" value="1"/>
</dbReference>
<evidence type="ECO:0000256" key="8">
    <source>
        <dbReference type="HAMAP-Rule" id="MF_00214"/>
    </source>
</evidence>
<evidence type="ECO:0000256" key="7">
    <source>
        <dbReference type="ARBA" id="ARBA00049442"/>
    </source>
</evidence>
<dbReference type="PANTHER" id="PTHR21089:SF1">
    <property type="entry name" value="BIFUNCTIONAL 3-DEHYDROQUINATE DEHYDRATASE_SHIKIMATE DEHYDROGENASE, CHLOROPLASTIC"/>
    <property type="match status" value="1"/>
</dbReference>
<feature type="compositionally biased region" description="Low complexity" evidence="10">
    <location>
        <begin position="592"/>
        <end position="623"/>
    </location>
</feature>
<comment type="subunit">
    <text evidence="8">Homodimer.</text>
</comment>
<evidence type="ECO:0000259" key="11">
    <source>
        <dbReference type="Pfam" id="PF01488"/>
    </source>
</evidence>
<dbReference type="NCBIfam" id="TIGR00507">
    <property type="entry name" value="aroE"/>
    <property type="match status" value="1"/>
</dbReference>
<sequence>MEDSGGHRRAGYSSGYSLKSGERDYIEKQKVACGEYRLYHAAIVLMTDRIAVSSLDPGTGASPAAAVQLLRSRISRVCVAIAASSPDELIEKAREAARENPFLEFRLDYLPNPAAAISRIQQFLYELGEVTAIATCRREPNGGKFKGSIEAEIQILEKAIAAGCDLIDIEIETAEKLKAAELARIRSLGAALIISYHDFKATRDLDRMFEKIQRYSPDFVKMVSTATCLADNLAMMHFLERSSDAANVVGICMGEQGLISRVLGVRAGSVFTFASAQAGEETGPGQIAARTLHEIFRIDQVSPATRVYGVVGNPVMHSLSPLIHNLAFRRETVNAVFLPLQANTLSDVLRLVKEVPLHGLAVTMPFKGEILKHLTNTDALSEKIGACNTVVRALDGNLYGFNTDVAAVVRPLERRLPLRDARVLVIGAGGAARAAVFGLKDKGADVTIVNRTPETAQKLARQAKARTIRYEQLAKASFDVILNATPIGMHGHKQQSWLKPDQLNARLVFDMVYNPIETPLLRMAREKGLPVITGVEMFVQQGARQFEIWTGKPAPEDEMLRAVVHALRRRSGEQENHSLADSIAPARRLTIPAAKPEAAAETTAEAKTEAAGTSAKAAPKPVQKKTAAAPVAAKAAKTPAAVVKPAAKAVKSSKPEKQAVPVKQAVPAKQAAPAKQPTSSAGESGHGTAKPAAKTVAVAGKKTPPKGAPAKSPAKSAAKAVAKAAPKKAAAKPTAKAAKKAAKPQTSKPKAGTAGKAAPKPVHKKAAKPAAKPTAAGKKPAPAKPTAAGKKTAKAAGKRR</sequence>